<dbReference type="Gene3D" id="3.40.50.720">
    <property type="entry name" value="NAD(P)-binding Rossmann-like Domain"/>
    <property type="match status" value="1"/>
</dbReference>
<dbReference type="InterPro" id="IPR000683">
    <property type="entry name" value="Gfo/Idh/MocA-like_OxRdtase_N"/>
</dbReference>
<dbReference type="PROSITE" id="PS51318">
    <property type="entry name" value="TAT"/>
    <property type="match status" value="1"/>
</dbReference>
<dbReference type="Proteomes" id="UP000318081">
    <property type="component" value="Chromosome"/>
</dbReference>
<protein>
    <submittedName>
        <fullName evidence="4">Inositol 2-dehydrogenase/D-chiro-inositol 3-dehydrogenase</fullName>
        <ecNumber evidence="4">1.1.1.18</ecNumber>
    </submittedName>
</protein>
<dbReference type="InterPro" id="IPR036291">
    <property type="entry name" value="NAD(P)-bd_dom_sf"/>
</dbReference>
<organism evidence="4 5">
    <name type="scientific">Stieleria magnilauensis</name>
    <dbReference type="NCBI Taxonomy" id="2527963"/>
    <lineage>
        <taxon>Bacteria</taxon>
        <taxon>Pseudomonadati</taxon>
        <taxon>Planctomycetota</taxon>
        <taxon>Planctomycetia</taxon>
        <taxon>Pirellulales</taxon>
        <taxon>Pirellulaceae</taxon>
        <taxon>Stieleria</taxon>
    </lineage>
</organism>
<evidence type="ECO:0000259" key="3">
    <source>
        <dbReference type="Pfam" id="PF22725"/>
    </source>
</evidence>
<feature type="region of interest" description="Disordered" evidence="1">
    <location>
        <begin position="433"/>
        <end position="453"/>
    </location>
</feature>
<name>A0ABX5Y119_9BACT</name>
<dbReference type="SUPFAM" id="SSF51735">
    <property type="entry name" value="NAD(P)-binding Rossmann-fold domains"/>
    <property type="match status" value="1"/>
</dbReference>
<evidence type="ECO:0000259" key="2">
    <source>
        <dbReference type="Pfam" id="PF01408"/>
    </source>
</evidence>
<keyword evidence="4" id="KW-0560">Oxidoreductase</keyword>
<gene>
    <name evidence="4" type="primary">iolG_24</name>
    <name evidence="4" type="ORF">TBK1r_65000</name>
</gene>
<dbReference type="Pfam" id="PF22725">
    <property type="entry name" value="GFO_IDH_MocA_C3"/>
    <property type="match status" value="1"/>
</dbReference>
<dbReference type="RefSeq" id="WP_145219176.1">
    <property type="nucleotide sequence ID" value="NZ_CP036432.1"/>
</dbReference>
<feature type="domain" description="Gfo/Idh/MocA-like oxidoreductase N-terminal" evidence="2">
    <location>
        <begin position="44"/>
        <end position="171"/>
    </location>
</feature>
<dbReference type="NCBIfam" id="TIGR01409">
    <property type="entry name" value="TAT_signal_seq"/>
    <property type="match status" value="1"/>
</dbReference>
<keyword evidence="5" id="KW-1185">Reference proteome</keyword>
<dbReference type="EMBL" id="CP036432">
    <property type="protein sequence ID" value="QDV87470.1"/>
    <property type="molecule type" value="Genomic_DNA"/>
</dbReference>
<dbReference type="InterPro" id="IPR050463">
    <property type="entry name" value="Gfo/Idh/MocA_oxidrdct_glycsds"/>
</dbReference>
<sequence>MAQPQTSSETSRRQFIQRSGAAAVGATIFGHTIPAVHAGENNTIRLALIGCGGRGNGAVVNALNTSNQGPIELYAVADLEASKIQNSLKPLARKFPDGINVSKDRQFLGFQAYKAAIDTLRPGDVALCTTRAYIRPVHVEYAVQKGINVFMEKPFSPDPVGLRRMLQAAELAEQNGVKIAAGLQCRHSPARAALIDKIASGEMGELSYIRANRLTGRRWLGDQRDKSNLFGEQLKFGKAQLMWVGSGHMVDNLIHQIDECCWLMDDWPTSCHGMGGREVNSEDRGQNNDIYSMEYTFPNGQKAFCGFRRAKNGDNDFATYVHCSKKAGQFSGNVHKATVHMFKDHRIAKDNIEWTPAPDAENPWDYEWIDFIHSIRNDLPHNEGKRAVYADFASLMGRAAAHLNRTVTWDEVTQSDFQFCDYLDDLTEDSPPPVKADENGFFPPPEAGEWVEL</sequence>
<accession>A0ABX5Y119</accession>
<dbReference type="InterPro" id="IPR055170">
    <property type="entry name" value="GFO_IDH_MocA-like_dom"/>
</dbReference>
<dbReference type="EC" id="1.1.1.18" evidence="4"/>
<reference evidence="4 5" key="1">
    <citation type="submission" date="2019-02" db="EMBL/GenBank/DDBJ databases">
        <title>Deep-cultivation of Planctomycetes and their phenomic and genomic characterization uncovers novel biology.</title>
        <authorList>
            <person name="Wiegand S."/>
            <person name="Jogler M."/>
            <person name="Boedeker C."/>
            <person name="Pinto D."/>
            <person name="Vollmers J."/>
            <person name="Rivas-Marin E."/>
            <person name="Kohn T."/>
            <person name="Peeters S.H."/>
            <person name="Heuer A."/>
            <person name="Rast P."/>
            <person name="Oberbeckmann S."/>
            <person name="Bunk B."/>
            <person name="Jeske O."/>
            <person name="Meyerdierks A."/>
            <person name="Storesund J.E."/>
            <person name="Kallscheuer N."/>
            <person name="Luecker S."/>
            <person name="Lage O.M."/>
            <person name="Pohl T."/>
            <person name="Merkel B.J."/>
            <person name="Hornburger P."/>
            <person name="Mueller R.-W."/>
            <person name="Bruemmer F."/>
            <person name="Labrenz M."/>
            <person name="Spormann A.M."/>
            <person name="Op den Camp H."/>
            <person name="Overmann J."/>
            <person name="Amann R."/>
            <person name="Jetten M.S.M."/>
            <person name="Mascher T."/>
            <person name="Medema M.H."/>
            <person name="Devos D.P."/>
            <person name="Kaster A.-K."/>
            <person name="Ovreas L."/>
            <person name="Rohde M."/>
            <person name="Galperin M.Y."/>
            <person name="Jogler C."/>
        </authorList>
    </citation>
    <scope>NUCLEOTIDE SEQUENCE [LARGE SCALE GENOMIC DNA]</scope>
    <source>
        <strain evidence="4 5">TBK1r</strain>
    </source>
</reference>
<dbReference type="SUPFAM" id="SSF55347">
    <property type="entry name" value="Glyceraldehyde-3-phosphate dehydrogenase-like, C-terminal domain"/>
    <property type="match status" value="1"/>
</dbReference>
<dbReference type="InterPro" id="IPR006311">
    <property type="entry name" value="TAT_signal"/>
</dbReference>
<dbReference type="GO" id="GO:0050112">
    <property type="term" value="F:inositol 2-dehydrogenase (NAD+) activity"/>
    <property type="evidence" value="ECO:0007669"/>
    <property type="project" value="UniProtKB-EC"/>
</dbReference>
<feature type="domain" description="GFO/IDH/MocA-like oxidoreductase" evidence="3">
    <location>
        <begin position="196"/>
        <end position="325"/>
    </location>
</feature>
<dbReference type="Gene3D" id="3.30.360.10">
    <property type="entry name" value="Dihydrodipicolinate Reductase, domain 2"/>
    <property type="match status" value="1"/>
</dbReference>
<dbReference type="PANTHER" id="PTHR43818">
    <property type="entry name" value="BCDNA.GH03377"/>
    <property type="match status" value="1"/>
</dbReference>
<dbReference type="Pfam" id="PF01408">
    <property type="entry name" value="GFO_IDH_MocA"/>
    <property type="match status" value="1"/>
</dbReference>
<dbReference type="PANTHER" id="PTHR43818:SF5">
    <property type="entry name" value="OXIDOREDUCTASE FAMILY PROTEIN"/>
    <property type="match status" value="1"/>
</dbReference>
<evidence type="ECO:0000256" key="1">
    <source>
        <dbReference type="SAM" id="MobiDB-lite"/>
    </source>
</evidence>
<evidence type="ECO:0000313" key="4">
    <source>
        <dbReference type="EMBL" id="QDV87470.1"/>
    </source>
</evidence>
<dbReference type="InterPro" id="IPR019546">
    <property type="entry name" value="TAT_signal_bac_arc"/>
</dbReference>
<proteinExistence type="predicted"/>
<evidence type="ECO:0000313" key="5">
    <source>
        <dbReference type="Proteomes" id="UP000318081"/>
    </source>
</evidence>